<comment type="caution">
    <text evidence="1">The sequence shown here is derived from an EMBL/GenBank/DDBJ whole genome shotgun (WGS) entry which is preliminary data.</text>
</comment>
<evidence type="ECO:0000313" key="1">
    <source>
        <dbReference type="EMBL" id="KKK57887.1"/>
    </source>
</evidence>
<dbReference type="AlphaFoldDB" id="A0A0F8WM15"/>
<organism evidence="1">
    <name type="scientific">marine sediment metagenome</name>
    <dbReference type="NCBI Taxonomy" id="412755"/>
    <lineage>
        <taxon>unclassified sequences</taxon>
        <taxon>metagenomes</taxon>
        <taxon>ecological metagenomes</taxon>
    </lineage>
</organism>
<reference evidence="1" key="1">
    <citation type="journal article" date="2015" name="Nature">
        <title>Complex archaea that bridge the gap between prokaryotes and eukaryotes.</title>
        <authorList>
            <person name="Spang A."/>
            <person name="Saw J.H."/>
            <person name="Jorgensen S.L."/>
            <person name="Zaremba-Niedzwiedzka K."/>
            <person name="Martijn J."/>
            <person name="Lind A.E."/>
            <person name="van Eijk R."/>
            <person name="Schleper C."/>
            <person name="Guy L."/>
            <person name="Ettema T.J."/>
        </authorList>
    </citation>
    <scope>NUCLEOTIDE SEQUENCE</scope>
</reference>
<dbReference type="EMBL" id="LAZR01064253">
    <property type="protein sequence ID" value="KKK57887.1"/>
    <property type="molecule type" value="Genomic_DNA"/>
</dbReference>
<accession>A0A0F8WM15</accession>
<name>A0A0F8WM15_9ZZZZ</name>
<proteinExistence type="predicted"/>
<protein>
    <submittedName>
        <fullName evidence="1">Uncharacterized protein</fullName>
    </submittedName>
</protein>
<gene>
    <name evidence="1" type="ORF">LCGC14_3049950</name>
</gene>
<sequence length="124" mass="13775">MNATRHDTYCAGLDGERISKSPSRIIPLRRPTQPNFHIRSDVESLFEEAITRGQFGIKPERADYVGDWMYMGTVDGVDSFKHVLSRLYWPKCPTCRGCGRSHEGPVGELNCGDCGGSGKLEVTP</sequence>